<comment type="similarity">
    <text evidence="1">Belongs to the SS18 family.</text>
</comment>
<sequence>MQQQFAQMQPLMAAAYNPNNPTTEQIQQYLDENKSLIIKILENQTTGNVGELAVNQAKLEQNFSYLNAIAYSQPQEPTTHTQLHNGVQQGAHYMQHQQAHALTPQLSMAARSPMLYAQQPMFVTPQQQAMHGQLGMNSGMIHTEGRMIHGNYYGLRITERGMELGDGSMGFPDLSSVRLYRYDPNTSTLNKFWDHNKDPKCVSKDLGDTSNGTSLKDSGKATKANSGGTEKVQEKPVKSRGTKRKKKC</sequence>
<evidence type="ECO:0000256" key="1">
    <source>
        <dbReference type="ARBA" id="ARBA00007945"/>
    </source>
</evidence>
<dbReference type="AlphaFoldDB" id="A0AAD4SUN5"/>
<evidence type="ECO:0000313" key="5">
    <source>
        <dbReference type="Proteomes" id="UP001202328"/>
    </source>
</evidence>
<evidence type="ECO:0000256" key="2">
    <source>
        <dbReference type="SAM" id="MobiDB-lite"/>
    </source>
</evidence>
<keyword evidence="5" id="KW-1185">Reference proteome</keyword>
<proteinExistence type="inferred from homology"/>
<dbReference type="Pfam" id="PF05030">
    <property type="entry name" value="SSXT"/>
    <property type="match status" value="1"/>
</dbReference>
<gene>
    <name evidence="4" type="ORF">MKW98_013558</name>
</gene>
<organism evidence="4 5">
    <name type="scientific">Papaver atlanticum</name>
    <dbReference type="NCBI Taxonomy" id="357466"/>
    <lineage>
        <taxon>Eukaryota</taxon>
        <taxon>Viridiplantae</taxon>
        <taxon>Streptophyta</taxon>
        <taxon>Embryophyta</taxon>
        <taxon>Tracheophyta</taxon>
        <taxon>Spermatophyta</taxon>
        <taxon>Magnoliopsida</taxon>
        <taxon>Ranunculales</taxon>
        <taxon>Papaveraceae</taxon>
        <taxon>Papaveroideae</taxon>
        <taxon>Papaver</taxon>
    </lineage>
</organism>
<name>A0AAD4SUN5_9MAGN</name>
<accession>A0AAD4SUN5</accession>
<feature type="domain" description="SS18 N-terminal" evidence="3">
    <location>
        <begin position="20"/>
        <end position="73"/>
    </location>
</feature>
<protein>
    <recommendedName>
        <fullName evidence="3">SS18 N-terminal domain-containing protein</fullName>
    </recommendedName>
</protein>
<reference evidence="4" key="1">
    <citation type="submission" date="2022-04" db="EMBL/GenBank/DDBJ databases">
        <title>A functionally conserved STORR gene fusion in Papaver species that diverged 16.8 million years ago.</title>
        <authorList>
            <person name="Catania T."/>
        </authorList>
    </citation>
    <scope>NUCLEOTIDE SEQUENCE</scope>
    <source>
        <strain evidence="4">S-188037</strain>
    </source>
</reference>
<dbReference type="InterPro" id="IPR007726">
    <property type="entry name" value="SS18_N"/>
</dbReference>
<dbReference type="Proteomes" id="UP001202328">
    <property type="component" value="Unassembled WGS sequence"/>
</dbReference>
<evidence type="ECO:0000259" key="3">
    <source>
        <dbReference type="Pfam" id="PF05030"/>
    </source>
</evidence>
<dbReference type="EMBL" id="JAJJMB010008589">
    <property type="protein sequence ID" value="KAI3923024.1"/>
    <property type="molecule type" value="Genomic_DNA"/>
</dbReference>
<feature type="compositionally biased region" description="Basic residues" evidence="2">
    <location>
        <begin position="238"/>
        <end position="248"/>
    </location>
</feature>
<feature type="region of interest" description="Disordered" evidence="2">
    <location>
        <begin position="202"/>
        <end position="248"/>
    </location>
</feature>
<comment type="caution">
    <text evidence="4">The sequence shown here is derived from an EMBL/GenBank/DDBJ whole genome shotgun (WGS) entry which is preliminary data.</text>
</comment>
<evidence type="ECO:0000313" key="4">
    <source>
        <dbReference type="EMBL" id="KAI3923024.1"/>
    </source>
</evidence>